<reference evidence="1 2" key="1">
    <citation type="submission" date="2017-05" db="EMBL/GenBank/DDBJ databases">
        <title>Genomic insights into alkan degradation activity of Oleiphilus messinensis.</title>
        <authorList>
            <person name="Kozyavkin S.A."/>
            <person name="Slesarev A.I."/>
            <person name="Golyshin P.N."/>
            <person name="Korzhenkov A."/>
            <person name="Golyshina O.N."/>
            <person name="Toshchakov S.V."/>
        </authorList>
    </citation>
    <scope>NUCLEOTIDE SEQUENCE [LARGE SCALE GENOMIC DNA]</scope>
    <source>
        <strain evidence="1 2">ME102</strain>
    </source>
</reference>
<dbReference type="AlphaFoldDB" id="A0A1Y0IBJ4"/>
<accession>A0A1Y0IBJ4</accession>
<proteinExistence type="predicted"/>
<dbReference type="RefSeq" id="WP_087462059.1">
    <property type="nucleotide sequence ID" value="NZ_CP021425.1"/>
</dbReference>
<sequence length="81" mass="8916">MSASYLEIVELPNGDFALQKVDDSGEKLVTISFSKEAKDFLRENDVMVAKEMINAGIQAVGALSREMAEIEEQSSESHTVH</sequence>
<keyword evidence="2" id="KW-1185">Reference proteome</keyword>
<evidence type="ECO:0000313" key="2">
    <source>
        <dbReference type="Proteomes" id="UP000196027"/>
    </source>
</evidence>
<dbReference type="EMBL" id="CP021425">
    <property type="protein sequence ID" value="ARU57136.1"/>
    <property type="molecule type" value="Genomic_DNA"/>
</dbReference>
<protein>
    <submittedName>
        <fullName evidence="1">Uncharacterized protein</fullName>
    </submittedName>
</protein>
<dbReference type="KEGG" id="ome:OLMES_3093"/>
<name>A0A1Y0IBJ4_9GAMM</name>
<dbReference type="Proteomes" id="UP000196027">
    <property type="component" value="Chromosome"/>
</dbReference>
<gene>
    <name evidence="1" type="ORF">OLMES_3093</name>
</gene>
<dbReference type="OrthoDB" id="6370236at2"/>
<evidence type="ECO:0000313" key="1">
    <source>
        <dbReference type="EMBL" id="ARU57136.1"/>
    </source>
</evidence>
<organism evidence="1 2">
    <name type="scientific">Oleiphilus messinensis</name>
    <dbReference type="NCBI Taxonomy" id="141451"/>
    <lineage>
        <taxon>Bacteria</taxon>
        <taxon>Pseudomonadati</taxon>
        <taxon>Pseudomonadota</taxon>
        <taxon>Gammaproteobacteria</taxon>
        <taxon>Oceanospirillales</taxon>
        <taxon>Oleiphilaceae</taxon>
        <taxon>Oleiphilus</taxon>
    </lineage>
</organism>